<dbReference type="Gene3D" id="3.30.70.100">
    <property type="match status" value="1"/>
</dbReference>
<gene>
    <name evidence="2" type="ORF">E6Q11_00650</name>
</gene>
<comment type="caution">
    <text evidence="2">The sequence shown here is derived from an EMBL/GenBank/DDBJ whole genome shotgun (WGS) entry which is preliminary data.</text>
</comment>
<dbReference type="PANTHER" id="PTHR43268:SF3">
    <property type="entry name" value="RHODANESE-LIKE DOMAIN-CONTAINING PROTEIN 7-RELATED"/>
    <property type="match status" value="1"/>
</dbReference>
<accession>A0A5C7JB29</accession>
<evidence type="ECO:0000313" key="2">
    <source>
        <dbReference type="EMBL" id="TXG78659.1"/>
    </source>
</evidence>
<dbReference type="AlphaFoldDB" id="A0A5C7JB29"/>
<evidence type="ECO:0000313" key="3">
    <source>
        <dbReference type="Proteomes" id="UP000321026"/>
    </source>
</evidence>
<dbReference type="InterPro" id="IPR040503">
    <property type="entry name" value="TRHO_N"/>
</dbReference>
<dbReference type="SMART" id="SM00450">
    <property type="entry name" value="RHOD"/>
    <property type="match status" value="1"/>
</dbReference>
<feature type="domain" description="Rhodanese" evidence="1">
    <location>
        <begin position="132"/>
        <end position="226"/>
    </location>
</feature>
<dbReference type="InterPro" id="IPR020936">
    <property type="entry name" value="TrhO"/>
</dbReference>
<evidence type="ECO:0000259" key="1">
    <source>
        <dbReference type="PROSITE" id="PS50206"/>
    </source>
</evidence>
<dbReference type="Proteomes" id="UP000321026">
    <property type="component" value="Unassembled WGS sequence"/>
</dbReference>
<sequence>MKYTILLYYKYVRIKNPAELMIIQRAWCEALSLKGRIILAEEGINGTVEGTDVNIKKYIELVESDKRFRGINWKKSVGTGNAFKKLSVKIRPEIVTTGIPDKDFGPLKNGPHGGAMTGKYLSAEKLKEWYEKNKEFYVVDMRNDYEFEVGRFKNSIWPEGLGHFRDVPKAIKSIENLKDKTVVTVCTGGVRCETASGLLIKYGFKEVYQLENGIVTFMEKYPNTYFEGKRLGFDGRETLGFNTDSKDHKIIGTCRICGNPSENLVNYWKGKDDVYGIVCTDCIEFGKVKLAR</sequence>
<dbReference type="Gene3D" id="3.40.250.10">
    <property type="entry name" value="Rhodanese-like domain"/>
    <property type="match status" value="1"/>
</dbReference>
<dbReference type="EMBL" id="SSDS01000009">
    <property type="protein sequence ID" value="TXG78659.1"/>
    <property type="molecule type" value="Genomic_DNA"/>
</dbReference>
<dbReference type="Pfam" id="PF17773">
    <property type="entry name" value="UPF0176_N"/>
    <property type="match status" value="1"/>
</dbReference>
<protein>
    <recommendedName>
        <fullName evidence="1">Rhodanese domain-containing protein</fullName>
    </recommendedName>
</protein>
<organism evidence="2 3">
    <name type="scientific">Candidatus Dojkabacteria bacterium</name>
    <dbReference type="NCBI Taxonomy" id="2099670"/>
    <lineage>
        <taxon>Bacteria</taxon>
        <taxon>Candidatus Dojkabacteria</taxon>
    </lineage>
</organism>
<dbReference type="InterPro" id="IPR036873">
    <property type="entry name" value="Rhodanese-like_dom_sf"/>
</dbReference>
<reference evidence="2 3" key="1">
    <citation type="submission" date="2018-09" db="EMBL/GenBank/DDBJ databases">
        <title>Metagenome Assembled Genomes from an Advanced Water Purification Facility.</title>
        <authorList>
            <person name="Stamps B.W."/>
            <person name="Spear J.R."/>
        </authorList>
    </citation>
    <scope>NUCLEOTIDE SEQUENCE [LARGE SCALE GENOMIC DNA]</scope>
    <source>
        <strain evidence="2">Bin_63_2</strain>
    </source>
</reference>
<dbReference type="PROSITE" id="PS50206">
    <property type="entry name" value="RHODANESE_3"/>
    <property type="match status" value="1"/>
</dbReference>
<dbReference type="SUPFAM" id="SSF52821">
    <property type="entry name" value="Rhodanese/Cell cycle control phosphatase"/>
    <property type="match status" value="1"/>
</dbReference>
<name>A0A5C7JB29_9BACT</name>
<proteinExistence type="predicted"/>
<dbReference type="Pfam" id="PF00581">
    <property type="entry name" value="Rhodanese"/>
    <property type="match status" value="1"/>
</dbReference>
<dbReference type="InterPro" id="IPR001763">
    <property type="entry name" value="Rhodanese-like_dom"/>
</dbReference>
<dbReference type="PANTHER" id="PTHR43268">
    <property type="entry name" value="THIOSULFATE SULFURTRANSFERASE/RHODANESE-LIKE DOMAIN-CONTAINING PROTEIN 2"/>
    <property type="match status" value="1"/>
</dbReference>